<accession>A0A9Q3IIX5</accession>
<evidence type="ECO:0000313" key="2">
    <source>
        <dbReference type="EMBL" id="MBW0540760.1"/>
    </source>
</evidence>
<protein>
    <submittedName>
        <fullName evidence="2">Uncharacterized protein</fullName>
    </submittedName>
</protein>
<dbReference type="Proteomes" id="UP000765509">
    <property type="component" value="Unassembled WGS sequence"/>
</dbReference>
<dbReference type="EMBL" id="AVOT02045410">
    <property type="protein sequence ID" value="MBW0540760.1"/>
    <property type="molecule type" value="Genomic_DNA"/>
</dbReference>
<reference evidence="2" key="1">
    <citation type="submission" date="2021-03" db="EMBL/GenBank/DDBJ databases">
        <title>Draft genome sequence of rust myrtle Austropuccinia psidii MF-1, a brazilian biotype.</title>
        <authorList>
            <person name="Quecine M.C."/>
            <person name="Pachon D.M.R."/>
            <person name="Bonatelli M.L."/>
            <person name="Correr F.H."/>
            <person name="Franceschini L.M."/>
            <person name="Leite T.F."/>
            <person name="Margarido G.R.A."/>
            <person name="Almeida C.A."/>
            <person name="Ferrarezi J.A."/>
            <person name="Labate C.A."/>
        </authorList>
    </citation>
    <scope>NUCLEOTIDE SEQUENCE</scope>
    <source>
        <strain evidence="2">MF-1</strain>
    </source>
</reference>
<name>A0A9Q3IIX5_9BASI</name>
<keyword evidence="3" id="KW-1185">Reference proteome</keyword>
<dbReference type="OrthoDB" id="2152029at2759"/>
<evidence type="ECO:0000313" key="3">
    <source>
        <dbReference type="Proteomes" id="UP000765509"/>
    </source>
</evidence>
<gene>
    <name evidence="2" type="ORF">O181_080475</name>
</gene>
<evidence type="ECO:0000256" key="1">
    <source>
        <dbReference type="SAM" id="MobiDB-lite"/>
    </source>
</evidence>
<sequence length="359" mass="41993">MATSTPYTEQRQSTLPRRVNISSQIPTPLHQEIPRNTTPIVKIGEKDYNLWLDRNDVERFINKVENIAEIEGESGRDIARQIAFWTKDEEISYHIEGMPGYETADWDQLKVDIKRRLGTVSPERRYRLSSLNDLFKKPQQEGGTRNMTQYRNFIGEYEAIITYLKGYQYIQGDINHNQEILASLSTSFQESIYKKMIKERAIVQTLDGGHIIPRLDILKLYIEQDLEAKVLIQQKEFSKPKPPEKKTRFEDESWDEVLKKVKELTHKLKNPPKPEPQPRNEVKESVKEVLNQLKPLSEAFNPPKRNWNNNQEQRFPQNNQPYRPRNPLPPFSSSYQPYIPAQMAPSAPLKCAYCKEEGH</sequence>
<proteinExistence type="predicted"/>
<feature type="compositionally biased region" description="Low complexity" evidence="1">
    <location>
        <begin position="313"/>
        <end position="323"/>
    </location>
</feature>
<feature type="compositionally biased region" description="Basic and acidic residues" evidence="1">
    <location>
        <begin position="276"/>
        <end position="287"/>
    </location>
</feature>
<organism evidence="2 3">
    <name type="scientific">Austropuccinia psidii MF-1</name>
    <dbReference type="NCBI Taxonomy" id="1389203"/>
    <lineage>
        <taxon>Eukaryota</taxon>
        <taxon>Fungi</taxon>
        <taxon>Dikarya</taxon>
        <taxon>Basidiomycota</taxon>
        <taxon>Pucciniomycotina</taxon>
        <taxon>Pucciniomycetes</taxon>
        <taxon>Pucciniales</taxon>
        <taxon>Sphaerophragmiaceae</taxon>
        <taxon>Austropuccinia</taxon>
    </lineage>
</organism>
<dbReference type="AlphaFoldDB" id="A0A9Q3IIX5"/>
<feature type="region of interest" description="Disordered" evidence="1">
    <location>
        <begin position="263"/>
        <end position="339"/>
    </location>
</feature>
<comment type="caution">
    <text evidence="2">The sequence shown here is derived from an EMBL/GenBank/DDBJ whole genome shotgun (WGS) entry which is preliminary data.</text>
</comment>